<gene>
    <name evidence="2" type="ORF">M8T91_17605</name>
</gene>
<dbReference type="Gene3D" id="3.10.180.10">
    <property type="entry name" value="2,3-Dihydroxybiphenyl 1,2-Dioxygenase, domain 1"/>
    <property type="match status" value="1"/>
</dbReference>
<dbReference type="Pfam" id="PF06983">
    <property type="entry name" value="3-dmu-9_3-mt"/>
    <property type="match status" value="1"/>
</dbReference>
<dbReference type="PIRSF" id="PIRSF021700">
    <property type="entry name" value="3_dmu_93_MTrfase"/>
    <property type="match status" value="1"/>
</dbReference>
<dbReference type="EMBL" id="CP098023">
    <property type="protein sequence ID" value="WKD49682.1"/>
    <property type="molecule type" value="Genomic_DNA"/>
</dbReference>
<dbReference type="InterPro" id="IPR009725">
    <property type="entry name" value="3_dmu_93_MTrfase"/>
</dbReference>
<protein>
    <submittedName>
        <fullName evidence="2">VOC family protein</fullName>
    </submittedName>
</protein>
<dbReference type="PANTHER" id="PTHR33990:SF2">
    <property type="entry name" value="PHNB-LIKE DOMAIN-CONTAINING PROTEIN"/>
    <property type="match status" value="1"/>
</dbReference>
<feature type="domain" description="PhnB-like" evidence="1">
    <location>
        <begin position="9"/>
        <end position="112"/>
    </location>
</feature>
<dbReference type="RefSeq" id="WP_301415534.1">
    <property type="nucleotide sequence ID" value="NZ_CP098023.1"/>
</dbReference>
<organism evidence="2 3">
    <name type="scientific">Microbulbifer spongiae</name>
    <dbReference type="NCBI Taxonomy" id="2944933"/>
    <lineage>
        <taxon>Bacteria</taxon>
        <taxon>Pseudomonadati</taxon>
        <taxon>Pseudomonadota</taxon>
        <taxon>Gammaproteobacteria</taxon>
        <taxon>Cellvibrionales</taxon>
        <taxon>Microbulbiferaceae</taxon>
        <taxon>Microbulbifer</taxon>
    </lineage>
</organism>
<accession>A0ABY9EBL1</accession>
<proteinExistence type="predicted"/>
<dbReference type="InterPro" id="IPR029068">
    <property type="entry name" value="Glyas_Bleomycin-R_OHBP_Dase"/>
</dbReference>
<name>A0ABY9EBL1_9GAMM</name>
<evidence type="ECO:0000313" key="2">
    <source>
        <dbReference type="EMBL" id="WKD49682.1"/>
    </source>
</evidence>
<evidence type="ECO:0000313" key="3">
    <source>
        <dbReference type="Proteomes" id="UP001321520"/>
    </source>
</evidence>
<dbReference type="SUPFAM" id="SSF54593">
    <property type="entry name" value="Glyoxalase/Bleomycin resistance protein/Dihydroxybiphenyl dioxygenase"/>
    <property type="match status" value="1"/>
</dbReference>
<keyword evidence="3" id="KW-1185">Reference proteome</keyword>
<sequence>MSERPNSRMCIFFESQAEEATRFYAETIPDTHIDEVQSIGNGMHLVHFTVMGTPYMALDGNSSYQSRPDHSIALTTLDQEETDRLWAVLTEGGSEGSCGWCADRFGVHWQVTPAGMTKLLSDPDREAAGRAQAAMMNMKKIDLAAMQSAFDQTA</sequence>
<dbReference type="InterPro" id="IPR028973">
    <property type="entry name" value="PhnB-like"/>
</dbReference>
<dbReference type="PANTHER" id="PTHR33990">
    <property type="entry name" value="PROTEIN YJDN-RELATED"/>
    <property type="match status" value="1"/>
</dbReference>
<reference evidence="2 3" key="1">
    <citation type="submission" date="2022-05" db="EMBL/GenBank/DDBJ databases">
        <title>Microbulbifer sp. nov., isolated from sponge.</title>
        <authorList>
            <person name="Gao L."/>
        </authorList>
    </citation>
    <scope>NUCLEOTIDE SEQUENCE [LARGE SCALE GENOMIC DNA]</scope>
    <source>
        <strain evidence="2 3">MI-G</strain>
    </source>
</reference>
<evidence type="ECO:0000259" key="1">
    <source>
        <dbReference type="Pfam" id="PF06983"/>
    </source>
</evidence>
<dbReference type="Proteomes" id="UP001321520">
    <property type="component" value="Chromosome"/>
</dbReference>